<sequence length="44" mass="5274">MKKLWSDMKLQEQENVKRLRELVAVEVRNACFWINGKIIEGKIE</sequence>
<keyword evidence="2" id="KW-1185">Reference proteome</keyword>
<name>A0A5K7X7C0_9BACT</name>
<reference evidence="2" key="1">
    <citation type="submission" date="2019-10" db="EMBL/GenBank/DDBJ databases">
        <title>Lacipirellula parvula gen. nov., sp. nov., representing a lineage of planctomycetes widespread in freshwater anoxic habitats, and description of the family Lacipirellulaceae.</title>
        <authorList>
            <person name="Dedysh S.N."/>
            <person name="Kulichevskaya I.S."/>
            <person name="Beletsky A.V."/>
            <person name="Rakitin A.L."/>
            <person name="Mardanov A.V."/>
            <person name="Ivanova A.A."/>
            <person name="Saltykova V.X."/>
            <person name="Rijpstra W.I.C."/>
            <person name="Sinninghe Damste J.S."/>
            <person name="Ravin N.V."/>
        </authorList>
    </citation>
    <scope>NUCLEOTIDE SEQUENCE [LARGE SCALE GENOMIC DNA]</scope>
    <source>
        <strain evidence="2">PX69</strain>
    </source>
</reference>
<protein>
    <submittedName>
        <fullName evidence="1">Uncharacterized protein</fullName>
    </submittedName>
</protein>
<dbReference type="EMBL" id="AP021861">
    <property type="protein sequence ID" value="BBO32275.1"/>
    <property type="molecule type" value="Genomic_DNA"/>
</dbReference>
<proteinExistence type="predicted"/>
<organism evidence="1 2">
    <name type="scientific">Lacipirellula parvula</name>
    <dbReference type="NCBI Taxonomy" id="2650471"/>
    <lineage>
        <taxon>Bacteria</taxon>
        <taxon>Pseudomonadati</taxon>
        <taxon>Planctomycetota</taxon>
        <taxon>Planctomycetia</taxon>
        <taxon>Pirellulales</taxon>
        <taxon>Lacipirellulaceae</taxon>
        <taxon>Lacipirellula</taxon>
    </lineage>
</organism>
<gene>
    <name evidence="1" type="ORF">PLANPX_1887</name>
</gene>
<dbReference type="KEGG" id="lpav:PLANPX_1887"/>
<accession>A0A5K7X7C0</accession>
<evidence type="ECO:0000313" key="2">
    <source>
        <dbReference type="Proteomes" id="UP000326837"/>
    </source>
</evidence>
<dbReference type="AlphaFoldDB" id="A0A5K7X7C0"/>
<dbReference type="Proteomes" id="UP000326837">
    <property type="component" value="Chromosome"/>
</dbReference>
<evidence type="ECO:0000313" key="1">
    <source>
        <dbReference type="EMBL" id="BBO32275.1"/>
    </source>
</evidence>